<protein>
    <submittedName>
        <fullName evidence="2">M12 family metallopeptidase</fullName>
    </submittedName>
</protein>
<gene>
    <name evidence="2" type="ORF">WKI68_02640</name>
</gene>
<organism evidence="2 3">
    <name type="scientific">Streptomyces caledonius</name>
    <dbReference type="NCBI Taxonomy" id="3134107"/>
    <lineage>
        <taxon>Bacteria</taxon>
        <taxon>Bacillati</taxon>
        <taxon>Actinomycetota</taxon>
        <taxon>Actinomycetes</taxon>
        <taxon>Kitasatosporales</taxon>
        <taxon>Streptomycetaceae</taxon>
        <taxon>Streptomyces</taxon>
    </lineage>
</organism>
<dbReference type="EMBL" id="JBBKAM010000002">
    <property type="protein sequence ID" value="MEJ8640637.1"/>
    <property type="molecule type" value="Genomic_DNA"/>
</dbReference>
<name>A0ABU8TYD8_9ACTN</name>
<dbReference type="SUPFAM" id="SSF55486">
    <property type="entry name" value="Metalloproteases ('zincins'), catalytic domain"/>
    <property type="match status" value="1"/>
</dbReference>
<reference evidence="2 3" key="1">
    <citation type="submission" date="2024-03" db="EMBL/GenBank/DDBJ databases">
        <title>Novel Streptomyces species of biotechnological and ecological value are a feature of Machair soil.</title>
        <authorList>
            <person name="Prole J.R."/>
            <person name="Goodfellow M."/>
            <person name="Allenby N."/>
            <person name="Ward A.C."/>
        </authorList>
    </citation>
    <scope>NUCLEOTIDE SEQUENCE [LARGE SCALE GENOMIC DNA]</scope>
    <source>
        <strain evidence="2 3">MS1.HAVA.3</strain>
    </source>
</reference>
<dbReference type="PANTHER" id="PTHR10127:SF850">
    <property type="entry name" value="METALLOENDOPEPTIDASE"/>
    <property type="match status" value="1"/>
</dbReference>
<accession>A0ABU8TYD8</accession>
<proteinExistence type="predicted"/>
<feature type="domain" description="Peptidase metallopeptidase" evidence="1">
    <location>
        <begin position="38"/>
        <end position="185"/>
    </location>
</feature>
<dbReference type="Gene3D" id="3.40.390.10">
    <property type="entry name" value="Collagenase (Catalytic Domain)"/>
    <property type="match status" value="1"/>
</dbReference>
<comment type="caution">
    <text evidence="2">The sequence shown here is derived from an EMBL/GenBank/DDBJ whole genome shotgun (WGS) entry which is preliminary data.</text>
</comment>
<dbReference type="Proteomes" id="UP001382904">
    <property type="component" value="Unassembled WGS sequence"/>
</dbReference>
<evidence type="ECO:0000259" key="1">
    <source>
        <dbReference type="SMART" id="SM00235"/>
    </source>
</evidence>
<dbReference type="InterPro" id="IPR006026">
    <property type="entry name" value="Peptidase_Metallo"/>
</dbReference>
<dbReference type="Pfam" id="PF01400">
    <property type="entry name" value="Astacin"/>
    <property type="match status" value="1"/>
</dbReference>
<dbReference type="SMART" id="SM00235">
    <property type="entry name" value="ZnMc"/>
    <property type="match status" value="1"/>
</dbReference>
<keyword evidence="3" id="KW-1185">Reference proteome</keyword>
<dbReference type="InterPro" id="IPR001506">
    <property type="entry name" value="Peptidase_M12A"/>
</dbReference>
<dbReference type="InterPro" id="IPR024079">
    <property type="entry name" value="MetalloPept_cat_dom_sf"/>
</dbReference>
<dbReference type="PANTHER" id="PTHR10127">
    <property type="entry name" value="DISCOIDIN, CUB, EGF, LAMININ , AND ZINC METALLOPROTEASE DOMAIN CONTAINING"/>
    <property type="match status" value="1"/>
</dbReference>
<evidence type="ECO:0000313" key="3">
    <source>
        <dbReference type="Proteomes" id="UP001382904"/>
    </source>
</evidence>
<evidence type="ECO:0000313" key="2">
    <source>
        <dbReference type="EMBL" id="MEJ8640637.1"/>
    </source>
</evidence>
<sequence>MAAQQENDARRYCAQPPQRIPTLPSDLSLPRTRAILANHAKWVNGTQLRYSFLDGADDGVSKAWLTEVHNGFEEWESLGIGLQFRPEDNPAESEIRIAFADDGSWSYVGTDCLGIGAEEATMNFGWDPTSLYGKATVRHEIGHALGFSHEHQNPFAGIKWNEARVYEHMAGSPNFWPSETTYHNIIRKLSTHQVTGSKWDVESIMQYGFEPGLIEQPEAYRNGIPSPLKLSERDKEYVLMWYPRLAPQLDELMPVQSAVLGLGSGEQADYEIIPEKSQKYQFGTFGDADVKMVLFEGGDGQNLRYVAGDDDSGEDRNGRFEVKLFKGRRYVLRVRMYSTWGSGDASVMYW</sequence>